<reference evidence="6 7" key="1">
    <citation type="submission" date="2024-09" db="EMBL/GenBank/DDBJ databases">
        <title>Itraconazole resistance in Madurella fahalii resulting from another homologue of gene encoding cytochrome P450 14-alpha sterol demethylase (CYP51).</title>
        <authorList>
            <person name="Yoshioka I."/>
            <person name="Fahal A.H."/>
            <person name="Kaneko S."/>
            <person name="Yaguchi T."/>
        </authorList>
    </citation>
    <scope>NUCLEOTIDE SEQUENCE [LARGE SCALE GENOMIC DNA]</scope>
    <source>
        <strain evidence="6 7">IFM 68171</strain>
    </source>
</reference>
<dbReference type="InterPro" id="IPR051795">
    <property type="entry name" value="Glycosyl_Hydrlase_43"/>
</dbReference>
<evidence type="ECO:0000313" key="7">
    <source>
        <dbReference type="Proteomes" id="UP001628179"/>
    </source>
</evidence>
<keyword evidence="5" id="KW-0732">Signal</keyword>
<sequence>MLLLTALTRLCAIAHAAPQQTLGNLDFPDPSITFDPQTSQWYAFATQGNGKLVQAATAPSAHGPWEYLRDTDPLPRPGGWVNQTHPGVWAPDVQYLDGAGSFVLYYSARLRGSPYHCVGVATAPNATGPYAPRDEPWVCPVREGGAIDASGFRDDADGSRWVVYKVDGSAKGPGGPCGNGDPPGEPTPFRLQRVDERDGITPVDGGPVEILDRIPEVDGPLIEAPSIVKGPGTEGRFVLFYSSHCFNVPGYDVRYATAERINGPYERKGQLIGTGDFGYEAPGGATGVAGGGAMVFHANCPAGRCMYETEYIMEGGEITIPA</sequence>
<keyword evidence="2 4" id="KW-0378">Hydrolase</keyword>
<evidence type="ECO:0000256" key="1">
    <source>
        <dbReference type="ARBA" id="ARBA00009865"/>
    </source>
</evidence>
<evidence type="ECO:0000256" key="4">
    <source>
        <dbReference type="RuleBase" id="RU361187"/>
    </source>
</evidence>
<dbReference type="Proteomes" id="UP001628179">
    <property type="component" value="Unassembled WGS sequence"/>
</dbReference>
<comment type="similarity">
    <text evidence="1 4">Belongs to the glycosyl hydrolase 43 family.</text>
</comment>
<protein>
    <submittedName>
        <fullName evidence="6">Uncharacterized protein</fullName>
    </submittedName>
</protein>
<comment type="caution">
    <text evidence="6">The sequence shown here is derived from an EMBL/GenBank/DDBJ whole genome shotgun (WGS) entry which is preliminary data.</text>
</comment>
<organism evidence="6 7">
    <name type="scientific">Madurella fahalii</name>
    <dbReference type="NCBI Taxonomy" id="1157608"/>
    <lineage>
        <taxon>Eukaryota</taxon>
        <taxon>Fungi</taxon>
        <taxon>Dikarya</taxon>
        <taxon>Ascomycota</taxon>
        <taxon>Pezizomycotina</taxon>
        <taxon>Sordariomycetes</taxon>
        <taxon>Sordariomycetidae</taxon>
        <taxon>Sordariales</taxon>
        <taxon>Sordariales incertae sedis</taxon>
        <taxon>Madurella</taxon>
    </lineage>
</organism>
<dbReference type="Gene3D" id="2.115.10.20">
    <property type="entry name" value="Glycosyl hydrolase domain, family 43"/>
    <property type="match status" value="1"/>
</dbReference>
<evidence type="ECO:0000256" key="2">
    <source>
        <dbReference type="ARBA" id="ARBA00022801"/>
    </source>
</evidence>
<feature type="signal peptide" evidence="5">
    <location>
        <begin position="1"/>
        <end position="16"/>
    </location>
</feature>
<accession>A0ABQ0FWS6</accession>
<dbReference type="InterPro" id="IPR023296">
    <property type="entry name" value="Glyco_hydro_beta-prop_sf"/>
</dbReference>
<proteinExistence type="inferred from homology"/>
<dbReference type="InterPro" id="IPR006710">
    <property type="entry name" value="Glyco_hydro_43"/>
</dbReference>
<evidence type="ECO:0000313" key="6">
    <source>
        <dbReference type="EMBL" id="GAB1309955.1"/>
    </source>
</evidence>
<dbReference type="Pfam" id="PF04616">
    <property type="entry name" value="Glyco_hydro_43"/>
    <property type="match status" value="1"/>
</dbReference>
<keyword evidence="3 4" id="KW-0326">Glycosidase</keyword>
<evidence type="ECO:0000256" key="3">
    <source>
        <dbReference type="ARBA" id="ARBA00023295"/>
    </source>
</evidence>
<evidence type="ECO:0000256" key="5">
    <source>
        <dbReference type="SAM" id="SignalP"/>
    </source>
</evidence>
<dbReference type="CDD" id="cd08999">
    <property type="entry name" value="GH43_ABN-like"/>
    <property type="match status" value="1"/>
</dbReference>
<dbReference type="EMBL" id="BAAFSV010000001">
    <property type="protein sequence ID" value="GAB1309955.1"/>
    <property type="molecule type" value="Genomic_DNA"/>
</dbReference>
<dbReference type="PANTHER" id="PTHR42812:SF5">
    <property type="entry name" value="ENDO-ARABINASE"/>
    <property type="match status" value="1"/>
</dbReference>
<name>A0ABQ0FWS6_9PEZI</name>
<dbReference type="PANTHER" id="PTHR42812">
    <property type="entry name" value="BETA-XYLOSIDASE"/>
    <property type="match status" value="1"/>
</dbReference>
<gene>
    <name evidence="6" type="ORF">MFIFM68171_00165</name>
</gene>
<dbReference type="SUPFAM" id="SSF75005">
    <property type="entry name" value="Arabinanase/levansucrase/invertase"/>
    <property type="match status" value="1"/>
</dbReference>
<dbReference type="RefSeq" id="XP_070911688.1">
    <property type="nucleotide sequence ID" value="XM_071055587.1"/>
</dbReference>
<dbReference type="GeneID" id="98170910"/>
<feature type="chain" id="PRO_5045393550" evidence="5">
    <location>
        <begin position="17"/>
        <end position="322"/>
    </location>
</feature>
<keyword evidence="7" id="KW-1185">Reference proteome</keyword>